<accession>A0ABS5TIE7</accession>
<name>A0ABS5TIE7_9ACTN</name>
<keyword evidence="3" id="KW-1185">Reference proteome</keyword>
<reference evidence="2 3" key="1">
    <citation type="submission" date="2021-05" db="EMBL/GenBank/DDBJ databases">
        <title>Kineosporia and Streptomyces sp. nov. two new marine actinobacteria isolated from Coral.</title>
        <authorList>
            <person name="Buangrab K."/>
            <person name="Sutthacheep M."/>
            <person name="Yeemin T."/>
            <person name="Harunari E."/>
            <person name="Igarashi Y."/>
            <person name="Kanchanasin P."/>
            <person name="Tanasupawat S."/>
            <person name="Phongsopitanun W."/>
        </authorList>
    </citation>
    <scope>NUCLEOTIDE SEQUENCE [LARGE SCALE GENOMIC DNA]</scope>
    <source>
        <strain evidence="2 3">J2-2</strain>
    </source>
</reference>
<proteinExistence type="predicted"/>
<comment type="caution">
    <text evidence="2">The sequence shown here is derived from an EMBL/GenBank/DDBJ whole genome shotgun (WGS) entry which is preliminary data.</text>
</comment>
<evidence type="ECO:0000256" key="1">
    <source>
        <dbReference type="SAM" id="MobiDB-lite"/>
    </source>
</evidence>
<organism evidence="2 3">
    <name type="scientific">Kineosporia corallincola</name>
    <dbReference type="NCBI Taxonomy" id="2835133"/>
    <lineage>
        <taxon>Bacteria</taxon>
        <taxon>Bacillati</taxon>
        <taxon>Actinomycetota</taxon>
        <taxon>Actinomycetes</taxon>
        <taxon>Kineosporiales</taxon>
        <taxon>Kineosporiaceae</taxon>
        <taxon>Kineosporia</taxon>
    </lineage>
</organism>
<evidence type="ECO:0000313" key="3">
    <source>
        <dbReference type="Proteomes" id="UP001197247"/>
    </source>
</evidence>
<sequence length="709" mass="73854">MFNRLEAAAEWSSLTHAHGEADDTPGLLAQMWHDDWADAVDELFASVLAGDAVYPATVAALPFLVDVALDGSAPGRFGALQLLGGYGEALAAGSCPGFLAGEALAGLGDSVLALLPLAADPDPDVRIALYRCAVSWGPWPQVADVLRERLAAEDDPQARLALMRPLARLRLLTAADLENRPDDVVFAVAWSAVTDGPELPGAVDHLVRLWLSRAAGHPVGDDPLGALVRSAGVRAVPVLERLAGVVAAVELAWGWHDVARLSRSAAGPALEAVLGLADGIERVDVESFVGALLPLLPLAGPRAAEPLVGLLRRTRPAADGQAACAVALFAVRDPRWVEPALAATVSGQAPWVEVGGNPLEFAEALGEFGAGPGVWDEPGLATVALAAIAARAEAAGTWTALLVGLPASALPVGSVRTLLGLPDPHPGQPGPDRPADPVAPSRPAMRLLARLARDRRELFDDAARRAISSLPVSAGDTGAWLLVTQALLSGGDPAAFTRAWRISESGPGEDELLRIWAAHPSEELDRVCLDLITRTTWAPYRSRAVQVAAAEILLGAGGTPEELWPALLTLLPVAGAALPGVIRLGHRLVTVRPELRDEWVAALGDFADDVPQALEALQTLGAIAPEPAVRRAVAGLTGPTGLAGTRRAAEAVPVVARVIRNALAEQPHLRPEVTRALAPLIAVDERVLLPGEVSGDTVLTRALRAGVRS</sequence>
<evidence type="ECO:0000313" key="2">
    <source>
        <dbReference type="EMBL" id="MBT0770847.1"/>
    </source>
</evidence>
<gene>
    <name evidence="2" type="ORF">KIH74_18030</name>
</gene>
<protein>
    <recommendedName>
        <fullName evidence="4">HEAT repeat protein</fullName>
    </recommendedName>
</protein>
<evidence type="ECO:0008006" key="4">
    <source>
        <dbReference type="Google" id="ProtNLM"/>
    </source>
</evidence>
<feature type="region of interest" description="Disordered" evidence="1">
    <location>
        <begin position="420"/>
        <end position="440"/>
    </location>
</feature>
<feature type="compositionally biased region" description="Pro residues" evidence="1">
    <location>
        <begin position="423"/>
        <end position="432"/>
    </location>
</feature>
<dbReference type="EMBL" id="JAHBAY010000007">
    <property type="protein sequence ID" value="MBT0770847.1"/>
    <property type="molecule type" value="Genomic_DNA"/>
</dbReference>
<dbReference type="Proteomes" id="UP001197247">
    <property type="component" value="Unassembled WGS sequence"/>
</dbReference>
<dbReference type="RefSeq" id="WP_214157139.1">
    <property type="nucleotide sequence ID" value="NZ_JAHBAY010000007.1"/>
</dbReference>